<reference evidence="2 3" key="1">
    <citation type="submission" date="2018-10" db="EMBL/GenBank/DDBJ databases">
        <title>Tessaracoccus antarcticuss sp. nov., isolated from sediment.</title>
        <authorList>
            <person name="Zhou L.Y."/>
            <person name="Du Z.J."/>
        </authorList>
    </citation>
    <scope>NUCLEOTIDE SEQUENCE [LARGE SCALE GENOMIC DNA]</scope>
    <source>
        <strain evidence="2 3">JDX10</strain>
    </source>
</reference>
<dbReference type="InterPro" id="IPR039448">
    <property type="entry name" value="Beta_helix"/>
</dbReference>
<dbReference type="Pfam" id="PF13229">
    <property type="entry name" value="Beta_helix"/>
    <property type="match status" value="1"/>
</dbReference>
<feature type="domain" description="Right handed beta helix" evidence="1">
    <location>
        <begin position="22"/>
        <end position="120"/>
    </location>
</feature>
<name>A0A3M0FVM3_9ACTN</name>
<sequence length="272" mass="29145">FVLSESVIRGNNSESFKQAPVSGGVKITTSQNVLISANVFEQNLTDGLWFDAEVSDVRVLGNKFVDNGGNGLELEMSSGVLVANNYFIRNVKSGIYIIDSNTISVWNNTFHDNKSYSVRLFQDTRRSSDPVFSMLVRDVSLKNNVLSYGAGSCQYLVDDYEKKISGQTMRVKSEGNAYHRAGPSSPANLVCWANGAKLASYKNLADFRSGTGNDLRSSLSEGASILTSSFQLTPAALANSSSVALPIPAAVASAIGVPADTRRLGAVTPILK</sequence>
<dbReference type="Proteomes" id="UP000275256">
    <property type="component" value="Unassembled WGS sequence"/>
</dbReference>
<dbReference type="AlphaFoldDB" id="A0A3M0FVM3"/>
<dbReference type="SMART" id="SM00710">
    <property type="entry name" value="PbH1"/>
    <property type="match status" value="5"/>
</dbReference>
<dbReference type="SUPFAM" id="SSF51126">
    <property type="entry name" value="Pectin lyase-like"/>
    <property type="match status" value="1"/>
</dbReference>
<comment type="caution">
    <text evidence="2">The sequence shown here is derived from an EMBL/GenBank/DDBJ whole genome shotgun (WGS) entry which is preliminary data.</text>
</comment>
<dbReference type="NCBIfam" id="TIGR03804">
    <property type="entry name" value="para_beta_helix"/>
    <property type="match status" value="1"/>
</dbReference>
<dbReference type="RefSeq" id="WP_147454164.1">
    <property type="nucleotide sequence ID" value="NZ_REFW01000012.1"/>
</dbReference>
<dbReference type="Gene3D" id="2.160.20.10">
    <property type="entry name" value="Single-stranded right-handed beta-helix, Pectin lyase-like"/>
    <property type="match status" value="1"/>
</dbReference>
<dbReference type="InterPro" id="IPR006626">
    <property type="entry name" value="PbH1"/>
</dbReference>
<evidence type="ECO:0000313" key="3">
    <source>
        <dbReference type="Proteomes" id="UP000275256"/>
    </source>
</evidence>
<protein>
    <submittedName>
        <fullName evidence="2">Right-handed parallel beta-helix repeat-containing protein</fullName>
    </submittedName>
</protein>
<dbReference type="InterPro" id="IPR011050">
    <property type="entry name" value="Pectin_lyase_fold/virulence"/>
</dbReference>
<gene>
    <name evidence="2" type="ORF">EAX62_16500</name>
</gene>
<evidence type="ECO:0000259" key="1">
    <source>
        <dbReference type="Pfam" id="PF13229"/>
    </source>
</evidence>
<dbReference type="EMBL" id="REFW01000012">
    <property type="protein sequence ID" value="RMB56830.1"/>
    <property type="molecule type" value="Genomic_DNA"/>
</dbReference>
<feature type="non-terminal residue" evidence="2">
    <location>
        <position position="1"/>
    </location>
</feature>
<organism evidence="2 3">
    <name type="scientific">Tessaracoccus antarcticus</name>
    <dbReference type="NCBI Taxonomy" id="2479848"/>
    <lineage>
        <taxon>Bacteria</taxon>
        <taxon>Bacillati</taxon>
        <taxon>Actinomycetota</taxon>
        <taxon>Actinomycetes</taxon>
        <taxon>Propionibacteriales</taxon>
        <taxon>Propionibacteriaceae</taxon>
        <taxon>Tessaracoccus</taxon>
    </lineage>
</organism>
<dbReference type="InterPro" id="IPR012334">
    <property type="entry name" value="Pectin_lyas_fold"/>
</dbReference>
<accession>A0A3M0FVM3</accession>
<proteinExistence type="predicted"/>
<dbReference type="InterPro" id="IPR022441">
    <property type="entry name" value="Para_beta_helix_rpt-2"/>
</dbReference>
<keyword evidence="3" id="KW-1185">Reference proteome</keyword>
<evidence type="ECO:0000313" key="2">
    <source>
        <dbReference type="EMBL" id="RMB56830.1"/>
    </source>
</evidence>